<reference evidence="1 2" key="1">
    <citation type="journal article" date="2017" name="Curr. Biol.">
        <title>The Evolution of Venom by Co-option of Single-Copy Genes.</title>
        <authorList>
            <person name="Martinson E.O."/>
            <person name="Mrinalini"/>
            <person name="Kelkar Y.D."/>
            <person name="Chang C.H."/>
            <person name="Werren J.H."/>
        </authorList>
    </citation>
    <scope>NUCLEOTIDE SEQUENCE [LARGE SCALE GENOMIC DNA]</scope>
    <source>
        <strain evidence="1 2">Alberta</strain>
        <tissue evidence="1">Whole body</tissue>
    </source>
</reference>
<protein>
    <submittedName>
        <fullName evidence="1">Uncharacterized protein</fullName>
    </submittedName>
</protein>
<keyword evidence="2" id="KW-1185">Reference proteome</keyword>
<proteinExistence type="predicted"/>
<organism evidence="1 2">
    <name type="scientific">Trichomalopsis sarcophagae</name>
    <dbReference type="NCBI Taxonomy" id="543379"/>
    <lineage>
        <taxon>Eukaryota</taxon>
        <taxon>Metazoa</taxon>
        <taxon>Ecdysozoa</taxon>
        <taxon>Arthropoda</taxon>
        <taxon>Hexapoda</taxon>
        <taxon>Insecta</taxon>
        <taxon>Pterygota</taxon>
        <taxon>Neoptera</taxon>
        <taxon>Endopterygota</taxon>
        <taxon>Hymenoptera</taxon>
        <taxon>Apocrita</taxon>
        <taxon>Proctotrupomorpha</taxon>
        <taxon>Chalcidoidea</taxon>
        <taxon>Pteromalidae</taxon>
        <taxon>Pteromalinae</taxon>
        <taxon>Trichomalopsis</taxon>
    </lineage>
</organism>
<comment type="caution">
    <text evidence="1">The sequence shown here is derived from an EMBL/GenBank/DDBJ whole genome shotgun (WGS) entry which is preliminary data.</text>
</comment>
<evidence type="ECO:0000313" key="1">
    <source>
        <dbReference type="EMBL" id="OXU20598.1"/>
    </source>
</evidence>
<dbReference type="Proteomes" id="UP000215335">
    <property type="component" value="Unassembled WGS sequence"/>
</dbReference>
<gene>
    <name evidence="1" type="ORF">TSAR_010276</name>
</gene>
<feature type="non-terminal residue" evidence="1">
    <location>
        <position position="1"/>
    </location>
</feature>
<evidence type="ECO:0000313" key="2">
    <source>
        <dbReference type="Proteomes" id="UP000215335"/>
    </source>
</evidence>
<dbReference type="AlphaFoldDB" id="A0A232EQH9"/>
<accession>A0A232EQH9</accession>
<name>A0A232EQH9_9HYME</name>
<dbReference type="EMBL" id="NNAY01002771">
    <property type="protein sequence ID" value="OXU20598.1"/>
    <property type="molecule type" value="Genomic_DNA"/>
</dbReference>
<sequence>RVTSEDRTLPSSAGVRPLRPRITSSYYRDFRIFSKDELSIAILVESRRLGGRQRHLGPL</sequence>